<dbReference type="AlphaFoldDB" id="A0A0G0PZC2"/>
<gene>
    <name evidence="1" type="ORF">UT18_C0007G0012</name>
</gene>
<organism evidence="1 2">
    <name type="scientific">candidate division CPR2 bacterium GW2011_GWC2_39_10</name>
    <dbReference type="NCBI Taxonomy" id="1618345"/>
    <lineage>
        <taxon>Bacteria</taxon>
        <taxon>Bacteria division CPR2</taxon>
    </lineage>
</organism>
<comment type="caution">
    <text evidence="1">The sequence shown here is derived from an EMBL/GenBank/DDBJ whole genome shotgun (WGS) entry which is preliminary data.</text>
</comment>
<dbReference type="Pfam" id="PF03692">
    <property type="entry name" value="CxxCxxCC"/>
    <property type="match status" value="1"/>
</dbReference>
<dbReference type="EMBL" id="LBVV01000007">
    <property type="protein sequence ID" value="KKQ94756.1"/>
    <property type="molecule type" value="Genomic_DNA"/>
</dbReference>
<evidence type="ECO:0000313" key="2">
    <source>
        <dbReference type="Proteomes" id="UP000034207"/>
    </source>
</evidence>
<name>A0A0G0PZC2_UNCC2</name>
<sequence>MANKCKMCGLCCKLFLINLSEEEYKSGRYKVILKHEMVKEFSEAKKYGLNLLAQKEDGSCIYLQNNSCSIHEWRPKVCRGFFCSSKSKKYEGMREMVERSKLFLKTKNRAKISQR</sequence>
<reference evidence="1 2" key="1">
    <citation type="journal article" date="2015" name="Nature">
        <title>rRNA introns, odd ribosomes, and small enigmatic genomes across a large radiation of phyla.</title>
        <authorList>
            <person name="Brown C.T."/>
            <person name="Hug L.A."/>
            <person name="Thomas B.C."/>
            <person name="Sharon I."/>
            <person name="Castelle C.J."/>
            <person name="Singh A."/>
            <person name="Wilkins M.J."/>
            <person name="Williams K.H."/>
            <person name="Banfield J.F."/>
        </authorList>
    </citation>
    <scope>NUCLEOTIDE SEQUENCE [LARGE SCALE GENOMIC DNA]</scope>
</reference>
<proteinExistence type="predicted"/>
<evidence type="ECO:0000313" key="1">
    <source>
        <dbReference type="EMBL" id="KKQ94756.1"/>
    </source>
</evidence>
<protein>
    <recommendedName>
        <fullName evidence="3">YkgJ family cysteine cluster protein</fullName>
    </recommendedName>
</protein>
<evidence type="ECO:0008006" key="3">
    <source>
        <dbReference type="Google" id="ProtNLM"/>
    </source>
</evidence>
<accession>A0A0G0PZC2</accession>
<dbReference type="STRING" id="1618345.UT18_C0007G0012"/>
<dbReference type="Proteomes" id="UP000034207">
    <property type="component" value="Unassembled WGS sequence"/>
</dbReference>
<dbReference type="InterPro" id="IPR005358">
    <property type="entry name" value="Puta_zinc/iron-chelating_dom"/>
</dbReference>